<name>A0ABS0I388_9BACT</name>
<feature type="chain" id="PRO_5046856553" evidence="1">
    <location>
        <begin position="20"/>
        <end position="338"/>
    </location>
</feature>
<evidence type="ECO:0000313" key="4">
    <source>
        <dbReference type="Proteomes" id="UP000618931"/>
    </source>
</evidence>
<dbReference type="Gene3D" id="2.60.40.10">
    <property type="entry name" value="Immunoglobulins"/>
    <property type="match status" value="1"/>
</dbReference>
<dbReference type="InterPro" id="IPR013783">
    <property type="entry name" value="Ig-like_fold"/>
</dbReference>
<dbReference type="InterPro" id="IPR010916">
    <property type="entry name" value="TonB_box_CS"/>
</dbReference>
<dbReference type="Pfam" id="PF00041">
    <property type="entry name" value="fn3"/>
    <property type="match status" value="1"/>
</dbReference>
<dbReference type="PROSITE" id="PS00430">
    <property type="entry name" value="TONB_DEPENDENT_REC_1"/>
    <property type="match status" value="1"/>
</dbReference>
<dbReference type="RefSeq" id="WP_196292846.1">
    <property type="nucleotide sequence ID" value="NZ_JADQDM010000003.1"/>
</dbReference>
<evidence type="ECO:0000256" key="1">
    <source>
        <dbReference type="SAM" id="SignalP"/>
    </source>
</evidence>
<dbReference type="SMART" id="SM00060">
    <property type="entry name" value="FN3"/>
    <property type="match status" value="1"/>
</dbReference>
<organism evidence="3 4">
    <name type="scientific">Hymenobacter ruricola</name>
    <dbReference type="NCBI Taxonomy" id="2791023"/>
    <lineage>
        <taxon>Bacteria</taxon>
        <taxon>Pseudomonadati</taxon>
        <taxon>Bacteroidota</taxon>
        <taxon>Cytophagia</taxon>
        <taxon>Cytophagales</taxon>
        <taxon>Hymenobacteraceae</taxon>
        <taxon>Hymenobacter</taxon>
    </lineage>
</organism>
<accession>A0ABS0I388</accession>
<dbReference type="CDD" id="cd00063">
    <property type="entry name" value="FN3"/>
    <property type="match status" value="1"/>
</dbReference>
<dbReference type="PROSITE" id="PS50853">
    <property type="entry name" value="FN3"/>
    <property type="match status" value="1"/>
</dbReference>
<gene>
    <name evidence="3" type="ORF">I2H31_09825</name>
</gene>
<sequence length="338" mass="34794">MMNNLLLLGFLLTGSPAFAITPAATPDAPAVPPVLTVKAARALGPGSTVTVRAVVLNGPEMGNIRFVQDAEAGLALYAQPAKLPGYGELHAGDSVQVTGQLKLYNGLLEMDPVASVHKLAGGVALRALQVPVAQASTAFVEANEGRLLEITGVPRLLTPAGTAVTALAGNANYLINGQPGTLVRVGAASTGPGGLVDAVPPTETFDLRGVLSQYSPSGTGGYQLLPRLATDLVLGGGRPRLTEEPVPVDVSTTGFTVVYSTLNPGDTRVRYGLNAQTLKEVRTDAALTTHHSLTLSDLIPGTTYYVEVSSRNAAGTETAAPVPFITSNGKRSRPGTKN</sequence>
<dbReference type="EMBL" id="JADQDM010000003">
    <property type="protein sequence ID" value="MBF9221401.1"/>
    <property type="molecule type" value="Genomic_DNA"/>
</dbReference>
<dbReference type="Proteomes" id="UP000618931">
    <property type="component" value="Unassembled WGS sequence"/>
</dbReference>
<evidence type="ECO:0000313" key="3">
    <source>
        <dbReference type="EMBL" id="MBF9221401.1"/>
    </source>
</evidence>
<proteinExistence type="predicted"/>
<reference evidence="3 4" key="1">
    <citation type="submission" date="2020-11" db="EMBL/GenBank/DDBJ databases">
        <authorList>
            <person name="Kim M.K."/>
        </authorList>
    </citation>
    <scope>NUCLEOTIDE SEQUENCE [LARGE SCALE GENOMIC DNA]</scope>
    <source>
        <strain evidence="3 4">BT662</strain>
    </source>
</reference>
<dbReference type="InterPro" id="IPR036116">
    <property type="entry name" value="FN3_sf"/>
</dbReference>
<keyword evidence="4" id="KW-1185">Reference proteome</keyword>
<dbReference type="InterPro" id="IPR003961">
    <property type="entry name" value="FN3_dom"/>
</dbReference>
<feature type="signal peptide" evidence="1">
    <location>
        <begin position="1"/>
        <end position="19"/>
    </location>
</feature>
<comment type="caution">
    <text evidence="3">The sequence shown here is derived from an EMBL/GenBank/DDBJ whole genome shotgun (WGS) entry which is preliminary data.</text>
</comment>
<keyword evidence="1" id="KW-0732">Signal</keyword>
<protein>
    <submittedName>
        <fullName evidence="3">Fibronectin type III domain-containing protein</fullName>
    </submittedName>
</protein>
<evidence type="ECO:0000259" key="2">
    <source>
        <dbReference type="PROSITE" id="PS50853"/>
    </source>
</evidence>
<dbReference type="SUPFAM" id="SSF49265">
    <property type="entry name" value="Fibronectin type III"/>
    <property type="match status" value="1"/>
</dbReference>
<feature type="domain" description="Fibronectin type-III" evidence="2">
    <location>
        <begin position="241"/>
        <end position="329"/>
    </location>
</feature>